<name>A0A5N1JVJ7_9HYPH</name>
<organism evidence="1 2">
    <name type="scientific">Ochrobactrum quorumnocens</name>
    <dbReference type="NCBI Taxonomy" id="271865"/>
    <lineage>
        <taxon>Bacteria</taxon>
        <taxon>Pseudomonadati</taxon>
        <taxon>Pseudomonadota</taxon>
        <taxon>Alphaproteobacteria</taxon>
        <taxon>Hyphomicrobiales</taxon>
        <taxon>Brucellaceae</taxon>
        <taxon>Brucella/Ochrobactrum group</taxon>
        <taxon>Ochrobactrum</taxon>
    </lineage>
</organism>
<dbReference type="AlphaFoldDB" id="A0A5N1JVJ7"/>
<reference evidence="1 2" key="1">
    <citation type="submission" date="2019-09" db="EMBL/GenBank/DDBJ databases">
        <title>Biological control of the noxious weed angled onion (Allium triquetrum) thwarted by endophytic bacteria in Victoria, Australia.</title>
        <authorList>
            <person name="Tehranchian P."/>
            <person name="Adair R.J."/>
            <person name="Van T.H."/>
            <person name="Morrison P.D."/>
            <person name="Williams H."/>
            <person name="Lawrie A.C."/>
        </authorList>
    </citation>
    <scope>NUCLEOTIDE SEQUENCE [LARGE SCALE GENOMIC DNA]</scope>
    <source>
        <strain evidence="1 2">RPTAtOch1</strain>
    </source>
</reference>
<keyword evidence="2" id="KW-1185">Reference proteome</keyword>
<evidence type="ECO:0000313" key="2">
    <source>
        <dbReference type="Proteomes" id="UP000327108"/>
    </source>
</evidence>
<protein>
    <submittedName>
        <fullName evidence="1">Uncharacterized protein</fullName>
    </submittedName>
</protein>
<accession>A0A5N1JVJ7</accession>
<sequence>MDKVSYLEKNKSRRNNPAALERFRLQLNSWDRSNHLFLRVIRRKTASRFCWKRFTIRKPDQNWTERPITGPCCVTSYLNFSTPSLSR</sequence>
<gene>
    <name evidence="1" type="ORF">F3W84_17610</name>
</gene>
<proteinExistence type="predicted"/>
<dbReference type="Proteomes" id="UP000327108">
    <property type="component" value="Unassembled WGS sequence"/>
</dbReference>
<comment type="caution">
    <text evidence="1">The sequence shown here is derived from an EMBL/GenBank/DDBJ whole genome shotgun (WGS) entry which is preliminary data.</text>
</comment>
<evidence type="ECO:0000313" key="1">
    <source>
        <dbReference type="EMBL" id="KAA9366281.1"/>
    </source>
</evidence>
<dbReference type="EMBL" id="VYXQ01000019">
    <property type="protein sequence ID" value="KAA9366281.1"/>
    <property type="molecule type" value="Genomic_DNA"/>
</dbReference>